<dbReference type="AlphaFoldDB" id="A0A2A6D0V3"/>
<keyword evidence="2" id="KW-1185">Reference proteome</keyword>
<sequence>MLPLLLSFISSISTIWADDYYPTSSYHTHHIHLQVDANNSFNVVGLHNVLQVWATQQSPAMTEYMVARENLTARVMSFAYPSWFPSENNPARPAPAGPKRPHAFLGDDLLYDLAQGLCSFMPFRLPLHELRNEKGRFIYTTIQLGYDFKALVANTLNKHGFIDYAEDHNLKARQVKPSKILCYECKCQGVSLVHCWTHDDKAKVPDCFTYASADADCIGDLL</sequence>
<evidence type="ECO:0000313" key="1">
    <source>
        <dbReference type="EnsemblMetazoa" id="PPA45210.1"/>
    </source>
</evidence>
<evidence type="ECO:0000313" key="2">
    <source>
        <dbReference type="Proteomes" id="UP000005239"/>
    </source>
</evidence>
<proteinExistence type="predicted"/>
<dbReference type="EnsemblMetazoa" id="PPA45210.1">
    <property type="protein sequence ID" value="PPA45210.1"/>
    <property type="gene ID" value="WBGene00283579"/>
</dbReference>
<protein>
    <submittedName>
        <fullName evidence="1">Uncharacterized protein</fullName>
    </submittedName>
</protein>
<name>A0A2A6D0V3_PRIPA</name>
<reference evidence="2" key="1">
    <citation type="journal article" date="2008" name="Nat. Genet.">
        <title>The Pristionchus pacificus genome provides a unique perspective on nematode lifestyle and parasitism.</title>
        <authorList>
            <person name="Dieterich C."/>
            <person name="Clifton S.W."/>
            <person name="Schuster L.N."/>
            <person name="Chinwalla A."/>
            <person name="Delehaunty K."/>
            <person name="Dinkelacker I."/>
            <person name="Fulton L."/>
            <person name="Fulton R."/>
            <person name="Godfrey J."/>
            <person name="Minx P."/>
            <person name="Mitreva M."/>
            <person name="Roeseler W."/>
            <person name="Tian H."/>
            <person name="Witte H."/>
            <person name="Yang S.P."/>
            <person name="Wilson R.K."/>
            <person name="Sommer R.J."/>
        </authorList>
    </citation>
    <scope>NUCLEOTIDE SEQUENCE [LARGE SCALE GENOMIC DNA]</scope>
    <source>
        <strain evidence="2">PS312</strain>
    </source>
</reference>
<accession>A0A8R1V2Y9</accession>
<gene>
    <name evidence="1" type="primary">WBGene00283579</name>
</gene>
<reference evidence="1" key="2">
    <citation type="submission" date="2022-06" db="UniProtKB">
        <authorList>
            <consortium name="EnsemblMetazoa"/>
        </authorList>
    </citation>
    <scope>IDENTIFICATION</scope>
    <source>
        <strain evidence="1">PS312</strain>
    </source>
</reference>
<organism evidence="1 2">
    <name type="scientific">Pristionchus pacificus</name>
    <name type="common">Parasitic nematode worm</name>
    <dbReference type="NCBI Taxonomy" id="54126"/>
    <lineage>
        <taxon>Eukaryota</taxon>
        <taxon>Metazoa</taxon>
        <taxon>Ecdysozoa</taxon>
        <taxon>Nematoda</taxon>
        <taxon>Chromadorea</taxon>
        <taxon>Rhabditida</taxon>
        <taxon>Rhabditina</taxon>
        <taxon>Diplogasteromorpha</taxon>
        <taxon>Diplogasteroidea</taxon>
        <taxon>Neodiplogasteridae</taxon>
        <taxon>Pristionchus</taxon>
    </lineage>
</organism>
<dbReference type="Proteomes" id="UP000005239">
    <property type="component" value="Unassembled WGS sequence"/>
</dbReference>
<accession>A0A2A6D0V3</accession>